<dbReference type="Proteomes" id="UP000016960">
    <property type="component" value="Unassembled WGS sequence"/>
</dbReference>
<evidence type="ECO:0000313" key="9">
    <source>
        <dbReference type="Proteomes" id="UP000016960"/>
    </source>
</evidence>
<feature type="transmembrane region" description="Helical" evidence="7">
    <location>
        <begin position="7"/>
        <end position="32"/>
    </location>
</feature>
<dbReference type="Pfam" id="PF01701">
    <property type="entry name" value="PSI_PsaJ"/>
    <property type="match status" value="1"/>
</dbReference>
<protein>
    <submittedName>
        <fullName evidence="8">Photosystem I reaction centre subunit IX / PsaJ</fullName>
    </submittedName>
</protein>
<evidence type="ECO:0000256" key="4">
    <source>
        <dbReference type="ARBA" id="ARBA00022989"/>
    </source>
</evidence>
<keyword evidence="6 7" id="KW-0472">Membrane</keyword>
<evidence type="ECO:0000256" key="5">
    <source>
        <dbReference type="ARBA" id="ARBA00023078"/>
    </source>
</evidence>
<organism evidence="8 9">
    <name type="scientific">Rubidibacter lacunae KORDI 51-2</name>
    <dbReference type="NCBI Taxonomy" id="582515"/>
    <lineage>
        <taxon>Bacteria</taxon>
        <taxon>Bacillati</taxon>
        <taxon>Cyanobacteriota</taxon>
        <taxon>Cyanophyceae</taxon>
        <taxon>Oscillatoriophycideae</taxon>
        <taxon>Chroococcales</taxon>
        <taxon>Aphanothecaceae</taxon>
        <taxon>Rubidibacter</taxon>
    </lineage>
</organism>
<dbReference type="SUPFAM" id="SSF81544">
    <property type="entry name" value="Subunit IX of photosystem I reaction centre, PsaJ"/>
    <property type="match status" value="1"/>
</dbReference>
<dbReference type="PATRIC" id="fig|582515.4.peg.2862"/>
<dbReference type="GO" id="GO:0009522">
    <property type="term" value="C:photosystem I"/>
    <property type="evidence" value="ECO:0007669"/>
    <property type="project" value="InterPro"/>
</dbReference>
<comment type="similarity">
    <text evidence="2">Belongs to the PsaJ family.</text>
</comment>
<gene>
    <name evidence="8" type="ORF">KR51_00025430</name>
</gene>
<evidence type="ECO:0000256" key="7">
    <source>
        <dbReference type="SAM" id="Phobius"/>
    </source>
</evidence>
<evidence type="ECO:0000256" key="6">
    <source>
        <dbReference type="ARBA" id="ARBA00023136"/>
    </source>
</evidence>
<dbReference type="GO" id="GO:0015979">
    <property type="term" value="P:photosynthesis"/>
    <property type="evidence" value="ECO:0007669"/>
    <property type="project" value="InterPro"/>
</dbReference>
<dbReference type="EMBL" id="ASSJ01000064">
    <property type="protein sequence ID" value="ERN40933.1"/>
    <property type="molecule type" value="Genomic_DNA"/>
</dbReference>
<dbReference type="InParanoid" id="U5D8J3"/>
<evidence type="ECO:0000313" key="8">
    <source>
        <dbReference type="EMBL" id="ERN40933.1"/>
    </source>
</evidence>
<evidence type="ECO:0000256" key="1">
    <source>
        <dbReference type="ARBA" id="ARBA00004376"/>
    </source>
</evidence>
<dbReference type="InterPro" id="IPR002615">
    <property type="entry name" value="PSI_PsaJ"/>
</dbReference>
<sequence>MADNNNFLTYLSTAPVLATVTVIVLAVIMIALNNASPDLLSL</sequence>
<dbReference type="AlphaFoldDB" id="U5D8J3"/>
<keyword evidence="3 7" id="KW-0812">Transmembrane</keyword>
<dbReference type="Gene3D" id="1.20.5.510">
    <property type="entry name" value="Single helix bin"/>
    <property type="match status" value="1"/>
</dbReference>
<evidence type="ECO:0000256" key="2">
    <source>
        <dbReference type="ARBA" id="ARBA00006318"/>
    </source>
</evidence>
<dbReference type="InterPro" id="IPR036062">
    <property type="entry name" value="PSI_PsaJ_sf"/>
</dbReference>
<reference evidence="8 9" key="1">
    <citation type="submission" date="2013-05" db="EMBL/GenBank/DDBJ databases">
        <title>Draft genome sequence of Rubidibacter lacunae KORDI 51-2.</title>
        <authorList>
            <person name="Choi D.H."/>
            <person name="Noh J.H."/>
            <person name="Kwon K.-K."/>
            <person name="Lee J.-H."/>
            <person name="Ryu J.-Y."/>
        </authorList>
    </citation>
    <scope>NUCLEOTIDE SEQUENCE [LARGE SCALE GENOMIC DNA]</scope>
    <source>
        <strain evidence="8 9">KORDI 51-2</strain>
    </source>
</reference>
<keyword evidence="4 7" id="KW-1133">Transmembrane helix</keyword>
<accession>U5D8J3</accession>
<comment type="caution">
    <text evidence="8">The sequence shown here is derived from an EMBL/GenBank/DDBJ whole genome shotgun (WGS) entry which is preliminary data.</text>
</comment>
<dbReference type="GO" id="GO:0031676">
    <property type="term" value="C:plasma membrane-derived thylakoid membrane"/>
    <property type="evidence" value="ECO:0007669"/>
    <property type="project" value="UniProtKB-SubCell"/>
</dbReference>
<proteinExistence type="inferred from homology"/>
<dbReference type="RefSeq" id="WP_022607873.1">
    <property type="nucleotide sequence ID" value="NZ_ASSJ01000064.1"/>
</dbReference>
<name>U5D8J3_9CHRO</name>
<evidence type="ECO:0000256" key="3">
    <source>
        <dbReference type="ARBA" id="ARBA00022692"/>
    </source>
</evidence>
<keyword evidence="9" id="KW-1185">Reference proteome</keyword>
<comment type="subcellular location">
    <subcellularLocation>
        <location evidence="1">Cellular thylakoid membrane</location>
        <topology evidence="1">Single-pass membrane protein</topology>
    </subcellularLocation>
</comment>
<keyword evidence="5" id="KW-0793">Thylakoid</keyword>